<comment type="caution">
    <text evidence="2">The sequence shown here is derived from an EMBL/GenBank/DDBJ whole genome shotgun (WGS) entry which is preliminary data.</text>
</comment>
<feature type="region of interest" description="Disordered" evidence="1">
    <location>
        <begin position="75"/>
        <end position="103"/>
    </location>
</feature>
<protein>
    <submittedName>
        <fullName evidence="2">Uncharacterized protein</fullName>
    </submittedName>
</protein>
<dbReference type="Proteomes" id="UP000596742">
    <property type="component" value="Unassembled WGS sequence"/>
</dbReference>
<keyword evidence="3" id="KW-1185">Reference proteome</keyword>
<feature type="compositionally biased region" description="Polar residues" evidence="1">
    <location>
        <begin position="75"/>
        <end position="85"/>
    </location>
</feature>
<evidence type="ECO:0000256" key="1">
    <source>
        <dbReference type="SAM" id="MobiDB-lite"/>
    </source>
</evidence>
<evidence type="ECO:0000313" key="2">
    <source>
        <dbReference type="EMBL" id="VDH92587.1"/>
    </source>
</evidence>
<feature type="compositionally biased region" description="Basic and acidic residues" evidence="1">
    <location>
        <begin position="86"/>
        <end position="103"/>
    </location>
</feature>
<dbReference type="EMBL" id="UYJE01000352">
    <property type="protein sequence ID" value="VDH92587.1"/>
    <property type="molecule type" value="Genomic_DNA"/>
</dbReference>
<dbReference type="AlphaFoldDB" id="A0A8B6BM59"/>
<sequence>MTDSGEEITVENPTKDINDFIAVETLKFSVRENADSGEEITVENPTEDVNDFSSVDARTRPGDLTACQITNFFSAPKTTGSAKTSLQEHRSQAADKTSPKELM</sequence>
<proteinExistence type="predicted"/>
<organism evidence="2 3">
    <name type="scientific">Mytilus galloprovincialis</name>
    <name type="common">Mediterranean mussel</name>
    <dbReference type="NCBI Taxonomy" id="29158"/>
    <lineage>
        <taxon>Eukaryota</taxon>
        <taxon>Metazoa</taxon>
        <taxon>Spiralia</taxon>
        <taxon>Lophotrochozoa</taxon>
        <taxon>Mollusca</taxon>
        <taxon>Bivalvia</taxon>
        <taxon>Autobranchia</taxon>
        <taxon>Pteriomorphia</taxon>
        <taxon>Mytilida</taxon>
        <taxon>Mytiloidea</taxon>
        <taxon>Mytilidae</taxon>
        <taxon>Mytilinae</taxon>
        <taxon>Mytilus</taxon>
    </lineage>
</organism>
<gene>
    <name evidence="2" type="ORF">MGAL_10B047819</name>
</gene>
<reference evidence="2" key="1">
    <citation type="submission" date="2018-11" db="EMBL/GenBank/DDBJ databases">
        <authorList>
            <person name="Alioto T."/>
            <person name="Alioto T."/>
        </authorList>
    </citation>
    <scope>NUCLEOTIDE SEQUENCE</scope>
</reference>
<name>A0A8B6BM59_MYTGA</name>
<accession>A0A8B6BM59</accession>
<evidence type="ECO:0000313" key="3">
    <source>
        <dbReference type="Proteomes" id="UP000596742"/>
    </source>
</evidence>